<dbReference type="GO" id="GO:0016757">
    <property type="term" value="F:glycosyltransferase activity"/>
    <property type="evidence" value="ECO:0007669"/>
    <property type="project" value="UniProtKB-ARBA"/>
</dbReference>
<dbReference type="Pfam" id="PF13692">
    <property type="entry name" value="Glyco_trans_1_4"/>
    <property type="match status" value="1"/>
</dbReference>
<dbReference type="SUPFAM" id="SSF53756">
    <property type="entry name" value="UDP-Glycosyltransferase/glycogen phosphorylase"/>
    <property type="match status" value="1"/>
</dbReference>
<evidence type="ECO:0000313" key="2">
    <source>
        <dbReference type="EMBL" id="HDR52753.1"/>
    </source>
</evidence>
<accession>A0A831LN26</accession>
<reference evidence="2" key="1">
    <citation type="journal article" date="2020" name="mSystems">
        <title>Genome- and Community-Level Interaction Insights into Carbon Utilization and Element Cycling Functions of Hydrothermarchaeota in Hydrothermal Sediment.</title>
        <authorList>
            <person name="Zhou Z."/>
            <person name="Liu Y."/>
            <person name="Xu W."/>
            <person name="Pan J."/>
            <person name="Luo Z.H."/>
            <person name="Li M."/>
        </authorList>
    </citation>
    <scope>NUCLEOTIDE SEQUENCE [LARGE SCALE GENOMIC DNA]</scope>
    <source>
        <strain evidence="2">SpSt-1217</strain>
    </source>
</reference>
<name>A0A831LN26_9BACT</name>
<dbReference type="Gene3D" id="3.40.50.2000">
    <property type="entry name" value="Glycogen Phosphorylase B"/>
    <property type="match status" value="2"/>
</dbReference>
<dbReference type="AlphaFoldDB" id="A0A831LN26"/>
<dbReference type="EMBL" id="DSDK01000800">
    <property type="protein sequence ID" value="HDR52753.1"/>
    <property type="molecule type" value="Genomic_DNA"/>
</dbReference>
<dbReference type="PANTHER" id="PTHR12526:SF600">
    <property type="entry name" value="GLYCOSYL TRANSFERASE GROUP 1"/>
    <property type="match status" value="1"/>
</dbReference>
<protein>
    <submittedName>
        <fullName evidence="2">Glycosyltransferase</fullName>
    </submittedName>
</protein>
<dbReference type="PANTHER" id="PTHR12526">
    <property type="entry name" value="GLYCOSYLTRANSFERASE"/>
    <property type="match status" value="1"/>
</dbReference>
<evidence type="ECO:0000259" key="1">
    <source>
        <dbReference type="Pfam" id="PF13439"/>
    </source>
</evidence>
<dbReference type="InterPro" id="IPR028098">
    <property type="entry name" value="Glyco_trans_4-like_N"/>
</dbReference>
<gene>
    <name evidence="2" type="ORF">ENN90_14235</name>
</gene>
<organism evidence="2">
    <name type="scientific">Mariniphaga anaerophila</name>
    <dbReference type="NCBI Taxonomy" id="1484053"/>
    <lineage>
        <taxon>Bacteria</taxon>
        <taxon>Pseudomonadati</taxon>
        <taxon>Bacteroidota</taxon>
        <taxon>Bacteroidia</taxon>
        <taxon>Marinilabiliales</taxon>
        <taxon>Prolixibacteraceae</taxon>
        <taxon>Mariniphaga</taxon>
    </lineage>
</organism>
<dbReference type="Proteomes" id="UP000886047">
    <property type="component" value="Unassembled WGS sequence"/>
</dbReference>
<comment type="caution">
    <text evidence="2">The sequence shown here is derived from an EMBL/GenBank/DDBJ whole genome shotgun (WGS) entry which is preliminary data.</text>
</comment>
<proteinExistence type="predicted"/>
<feature type="domain" description="Glycosyltransferase subfamily 4-like N-terminal" evidence="1">
    <location>
        <begin position="17"/>
        <end position="214"/>
    </location>
</feature>
<sequence length="400" mass="45211">MKILQVTNKVPYPANDGGAIACMNLTRGFALLGHDVTVLAMNTRKHFTELSDIPESVKDWAEFRLVDVPAGISAIAATVNLLFSGKPYNAVRFISDAFSKELKNVLEEKDFDIVQLEGLYVCPYISLIRKYSKAKIVYRAHNIEHEIWERTALLTRGIKKAYLKILARRIKTFEREFLNQYDLLVPITERDGIILDKLGNTMPAHVSPTGIDTTVLIPHSKKLEHPSLFHIGSLEWAPNQEGLIWFIDKCWPKIHEKFPNLKFYIAGRKAPDWLARRFKAPNIVFMGEVDDAYQFMNSKSIMVVPLFSGSGMRIKIIEGMALGKPIVSTPIGTEGISTKSGENILIADNEQEFVSDIERLITDNKLFHSISRNAIEYIQEKFDNLALAGALTGFYEKHIS</sequence>
<dbReference type="Pfam" id="PF13439">
    <property type="entry name" value="Glyco_transf_4"/>
    <property type="match status" value="1"/>
</dbReference>
<dbReference type="CDD" id="cd03801">
    <property type="entry name" value="GT4_PimA-like"/>
    <property type="match status" value="1"/>
</dbReference>